<accession>A0ABT2QLA6</accession>
<evidence type="ECO:0000313" key="3">
    <source>
        <dbReference type="Proteomes" id="UP001320972"/>
    </source>
</evidence>
<comment type="caution">
    <text evidence="2">The sequence shown here is derived from an EMBL/GenBank/DDBJ whole genome shotgun (WGS) entry which is preliminary data.</text>
</comment>
<dbReference type="EMBL" id="JAOPKB010000023">
    <property type="protein sequence ID" value="MCU4975700.1"/>
    <property type="molecule type" value="Genomic_DNA"/>
</dbReference>
<feature type="region of interest" description="Disordered" evidence="1">
    <location>
        <begin position="22"/>
        <end position="41"/>
    </location>
</feature>
<keyword evidence="3" id="KW-1185">Reference proteome</keyword>
<reference evidence="2 3" key="1">
    <citation type="submission" date="2022-09" db="EMBL/GenBank/DDBJ databases">
        <title>Enrichment on poylsaccharides allowed isolation of novel metabolic and taxonomic groups of Haloarchaea.</title>
        <authorList>
            <person name="Sorokin D.Y."/>
            <person name="Elcheninov A.G."/>
            <person name="Khizhniak T.V."/>
            <person name="Kolganova T.V."/>
            <person name="Kublanov I.V."/>
        </authorList>
    </citation>
    <scope>NUCLEOTIDE SEQUENCE [LARGE SCALE GENOMIC DNA]</scope>
    <source>
        <strain evidence="2 3">AArc-m2/3/4</strain>
    </source>
</reference>
<name>A0ABT2QLA6_9EURY</name>
<evidence type="ECO:0000256" key="1">
    <source>
        <dbReference type="SAM" id="MobiDB-lite"/>
    </source>
</evidence>
<protein>
    <submittedName>
        <fullName evidence="2">Uncharacterized protein</fullName>
    </submittedName>
</protein>
<gene>
    <name evidence="2" type="ORF">OB955_23730</name>
</gene>
<evidence type="ECO:0000313" key="2">
    <source>
        <dbReference type="EMBL" id="MCU4975700.1"/>
    </source>
</evidence>
<proteinExistence type="predicted"/>
<organism evidence="2 3">
    <name type="scientific">Natronoglomus mannanivorans</name>
    <dbReference type="NCBI Taxonomy" id="2979990"/>
    <lineage>
        <taxon>Archaea</taxon>
        <taxon>Methanobacteriati</taxon>
        <taxon>Methanobacteriota</taxon>
        <taxon>Stenosarchaea group</taxon>
        <taxon>Halobacteria</taxon>
        <taxon>Halobacteriales</taxon>
        <taxon>Natrialbaceae</taxon>
        <taxon>Natronoglomus</taxon>
    </lineage>
</organism>
<sequence length="80" mass="9500">MRRRRETRVENTLETLHEVVVEPVDSPPPPPHLRLPREAGIPTVSDDEFETVLDELETRRRLLYGLIEPDAREWPFRRTD</sequence>
<dbReference type="RefSeq" id="WP_338009375.1">
    <property type="nucleotide sequence ID" value="NZ_JAOPKB010000023.1"/>
</dbReference>
<dbReference type="Proteomes" id="UP001320972">
    <property type="component" value="Unassembled WGS sequence"/>
</dbReference>